<dbReference type="Gene3D" id="3.40.630.30">
    <property type="match status" value="1"/>
</dbReference>
<dbReference type="EMBL" id="PYGJ01000013">
    <property type="protein sequence ID" value="PSL17935.1"/>
    <property type="molecule type" value="Genomic_DNA"/>
</dbReference>
<comment type="caution">
    <text evidence="2">The sequence shown here is derived from an EMBL/GenBank/DDBJ whole genome shotgun (WGS) entry which is preliminary data.</text>
</comment>
<keyword evidence="2" id="KW-0012">Acyltransferase</keyword>
<evidence type="ECO:0000259" key="1">
    <source>
        <dbReference type="PROSITE" id="PS51186"/>
    </source>
</evidence>
<organism evidence="2 3">
    <name type="scientific">Shimia abyssi</name>
    <dbReference type="NCBI Taxonomy" id="1662395"/>
    <lineage>
        <taxon>Bacteria</taxon>
        <taxon>Pseudomonadati</taxon>
        <taxon>Pseudomonadota</taxon>
        <taxon>Alphaproteobacteria</taxon>
        <taxon>Rhodobacterales</taxon>
        <taxon>Roseobacteraceae</taxon>
    </lineage>
</organism>
<evidence type="ECO:0000313" key="2">
    <source>
        <dbReference type="EMBL" id="PSL17935.1"/>
    </source>
</evidence>
<sequence length="164" mass="18068">MIPIIRPAGIFDAGAMAELLNEIITIGGTTAITSPVSRAEMRQWLTAYRDRSVWTVAEDQSGTLLGFQWIEPNPNLPPEACDIATFVRTGRTGLGTGSLLFETTKVAARVLGYDWINATIRADNSGGLAYYQSRSFETYNHVRGETLDGGQIVDRISKRYDLTH</sequence>
<dbReference type="GO" id="GO:0016747">
    <property type="term" value="F:acyltransferase activity, transferring groups other than amino-acyl groups"/>
    <property type="evidence" value="ECO:0007669"/>
    <property type="project" value="InterPro"/>
</dbReference>
<protein>
    <submittedName>
        <fullName evidence="2">L-amino acid N-acyltransferase YncA</fullName>
    </submittedName>
</protein>
<dbReference type="PROSITE" id="PS51186">
    <property type="entry name" value="GNAT"/>
    <property type="match status" value="1"/>
</dbReference>
<name>A0A2P8F895_9RHOB</name>
<accession>A0A2P8F895</accession>
<dbReference type="InterPro" id="IPR016181">
    <property type="entry name" value="Acyl_CoA_acyltransferase"/>
</dbReference>
<dbReference type="SUPFAM" id="SSF55729">
    <property type="entry name" value="Acyl-CoA N-acyltransferases (Nat)"/>
    <property type="match status" value="1"/>
</dbReference>
<dbReference type="AlphaFoldDB" id="A0A2P8F895"/>
<dbReference type="OrthoDB" id="5997585at2"/>
<dbReference type="InterPro" id="IPR000182">
    <property type="entry name" value="GNAT_dom"/>
</dbReference>
<keyword evidence="2" id="KW-0808">Transferase</keyword>
<reference evidence="2 3" key="1">
    <citation type="submission" date="2018-03" db="EMBL/GenBank/DDBJ databases">
        <title>Genomic Encyclopedia of Archaeal and Bacterial Type Strains, Phase II (KMG-II): from individual species to whole genera.</title>
        <authorList>
            <person name="Goeker M."/>
        </authorList>
    </citation>
    <scope>NUCLEOTIDE SEQUENCE [LARGE SCALE GENOMIC DNA]</scope>
    <source>
        <strain evidence="2 3">DSM 100673</strain>
    </source>
</reference>
<proteinExistence type="predicted"/>
<dbReference type="RefSeq" id="WP_106609550.1">
    <property type="nucleotide sequence ID" value="NZ_PYGJ01000013.1"/>
</dbReference>
<gene>
    <name evidence="2" type="ORF">CLV88_1136</name>
</gene>
<feature type="domain" description="N-acetyltransferase" evidence="1">
    <location>
        <begin position="3"/>
        <end position="164"/>
    </location>
</feature>
<evidence type="ECO:0000313" key="3">
    <source>
        <dbReference type="Proteomes" id="UP000240418"/>
    </source>
</evidence>
<dbReference type="Proteomes" id="UP000240418">
    <property type="component" value="Unassembled WGS sequence"/>
</dbReference>
<keyword evidence="3" id="KW-1185">Reference proteome</keyword>